<dbReference type="AlphaFoldDB" id="A0A6J5XMN9"/>
<feature type="region of interest" description="Disordered" evidence="1">
    <location>
        <begin position="256"/>
        <end position="338"/>
    </location>
</feature>
<evidence type="ECO:0000313" key="3">
    <source>
        <dbReference type="Proteomes" id="UP000507245"/>
    </source>
</evidence>
<keyword evidence="3" id="KW-1185">Reference proteome</keyword>
<dbReference type="OrthoDB" id="822789at2759"/>
<accession>A0A6J5XMN9</accession>
<dbReference type="Proteomes" id="UP000507245">
    <property type="component" value="Unassembled WGS sequence"/>
</dbReference>
<reference evidence="3" key="1">
    <citation type="journal article" date="2020" name="Genome Biol.">
        <title>Gamete binning: chromosome-level and haplotype-resolved genome assembly enabled by high-throughput single-cell sequencing of gamete genomes.</title>
        <authorList>
            <person name="Campoy J.A."/>
            <person name="Sun H."/>
            <person name="Goel M."/>
            <person name="Jiao W.-B."/>
            <person name="Folz-Donahue K."/>
            <person name="Wang N."/>
            <person name="Rubio M."/>
            <person name="Liu C."/>
            <person name="Kukat C."/>
            <person name="Ruiz D."/>
            <person name="Huettel B."/>
            <person name="Schneeberger K."/>
        </authorList>
    </citation>
    <scope>NUCLEOTIDE SEQUENCE [LARGE SCALE GENOMIC DNA]</scope>
    <source>
        <strain evidence="3">cv. Rojo Pasion</strain>
    </source>
</reference>
<feature type="compositionally biased region" description="Polar residues" evidence="1">
    <location>
        <begin position="1"/>
        <end position="14"/>
    </location>
</feature>
<evidence type="ECO:0000313" key="2">
    <source>
        <dbReference type="EMBL" id="CAB4314929.1"/>
    </source>
</evidence>
<gene>
    <name evidence="2" type="ORF">ORAREDHAP_LOCUS39462</name>
</gene>
<evidence type="ECO:0000256" key="1">
    <source>
        <dbReference type="SAM" id="MobiDB-lite"/>
    </source>
</evidence>
<name>A0A6J5XMN9_PRUAR</name>
<feature type="compositionally biased region" description="Polar residues" evidence="1">
    <location>
        <begin position="33"/>
        <end position="45"/>
    </location>
</feature>
<protein>
    <submittedName>
        <fullName evidence="2">Uncharacterized protein</fullName>
    </submittedName>
</protein>
<proteinExistence type="predicted"/>
<organism evidence="2 3">
    <name type="scientific">Prunus armeniaca</name>
    <name type="common">Apricot</name>
    <name type="synonym">Armeniaca vulgaris</name>
    <dbReference type="NCBI Taxonomy" id="36596"/>
    <lineage>
        <taxon>Eukaryota</taxon>
        <taxon>Viridiplantae</taxon>
        <taxon>Streptophyta</taxon>
        <taxon>Embryophyta</taxon>
        <taxon>Tracheophyta</taxon>
        <taxon>Spermatophyta</taxon>
        <taxon>Magnoliopsida</taxon>
        <taxon>eudicotyledons</taxon>
        <taxon>Gunneridae</taxon>
        <taxon>Pentapetalae</taxon>
        <taxon>rosids</taxon>
        <taxon>fabids</taxon>
        <taxon>Rosales</taxon>
        <taxon>Rosaceae</taxon>
        <taxon>Amygdaloideae</taxon>
        <taxon>Amygdaleae</taxon>
        <taxon>Prunus</taxon>
    </lineage>
</organism>
<sequence length="432" mass="48406">MSSPSQNKRSSATTPEMGRSEETYDPESLETVPHNSQSPTFDGDQRNLQLKNDLALVCIPQARADEGSSSSHQPNEYNVHLRLKRTLSYIISLLPMDEELYASIVHRTRKYSFAQRLRGWKLERRQRSTLMCDMYYRHQESNIFFRSNTEVVNFILYEAKPQDKRTTKRKAQKIADSAETSEQGRRKRLTTPTTRKGRREADHCESSYSVGSLLQAAVALLQLSLDEQIHTGPSAPPTAVSHEPEREWKQATIIPLDGHANNNPDVSHPVDAEPNPSPDQQEDQPENRDVNPPVESTEPNPKAAVDGLNGSDQAEPNGGDEEGVRKVEANDTTTVDEDENLFKGLEPLDWNMIYLPDKPEIPDLNSHVDSTEPNPRAPVDGLNAGDQAEPNGGDEEGFKEAEANDPTTVDEDENLFEELGPLDGRIFYLPEL</sequence>
<feature type="region of interest" description="Disordered" evidence="1">
    <location>
        <begin position="360"/>
        <end position="412"/>
    </location>
</feature>
<dbReference type="EMBL" id="CAEKKB010000006">
    <property type="protein sequence ID" value="CAB4314929.1"/>
    <property type="molecule type" value="Genomic_DNA"/>
</dbReference>
<feature type="region of interest" description="Disordered" evidence="1">
    <location>
        <begin position="165"/>
        <end position="208"/>
    </location>
</feature>
<feature type="region of interest" description="Disordered" evidence="1">
    <location>
        <begin position="1"/>
        <end position="45"/>
    </location>
</feature>